<evidence type="ECO:0000256" key="2">
    <source>
        <dbReference type="SAM" id="Phobius"/>
    </source>
</evidence>
<keyword evidence="4" id="KW-1185">Reference proteome</keyword>
<dbReference type="SUPFAM" id="SSF58100">
    <property type="entry name" value="Bacterial hemolysins"/>
    <property type="match status" value="1"/>
</dbReference>
<sequence length="407" mass="44390">MSTTDLPPAYDSIKELGVYDSLPNDVKANLPSLVGLPQSVQEKAQAAMTAEAEKDETKTLLLKEVEALADSAVKVDEAFERVRIGLGSVDKNDYKDKKGNPVPKFQPTWVGYQKRWTTLLWGSRDVATATEAYIKDFVNVVVPMVEDIKTPDDLADARLDLNAFIKRTDPFGKQLNSSETKDKAQKYSQDFTDLRRELEEFKGTFDEFAKDRQIELGNDITAKEGEIETLKLEIKKCQTVVMAMGIALGVTVFATAAGAVGAMAAFGPADLSSPWIVGAIAAISELGVLIAYIVKTNEKKQELAKAQQQLAELQKELETLKELKAILENQKADITDICARLDRFAAIWGIVAHDAGLINADLNAAVGDEGSSKAFKKRVSLIKTSYSNLGDALALYATNISKSSCEA</sequence>
<evidence type="ECO:0000313" key="3">
    <source>
        <dbReference type="EMBL" id="TEB30493.1"/>
    </source>
</evidence>
<organism evidence="3 4">
    <name type="scientific">Coprinellus micaceus</name>
    <name type="common">Glistening ink-cap mushroom</name>
    <name type="synonym">Coprinus micaceus</name>
    <dbReference type="NCBI Taxonomy" id="71717"/>
    <lineage>
        <taxon>Eukaryota</taxon>
        <taxon>Fungi</taxon>
        <taxon>Dikarya</taxon>
        <taxon>Basidiomycota</taxon>
        <taxon>Agaricomycotina</taxon>
        <taxon>Agaricomycetes</taxon>
        <taxon>Agaricomycetidae</taxon>
        <taxon>Agaricales</taxon>
        <taxon>Agaricineae</taxon>
        <taxon>Psathyrellaceae</taxon>
        <taxon>Coprinellus</taxon>
    </lineage>
</organism>
<keyword evidence="2" id="KW-0812">Transmembrane</keyword>
<dbReference type="OrthoDB" id="3173702at2759"/>
<accession>A0A4Y7T8L2</accession>
<feature type="coiled-coil region" evidence="1">
    <location>
        <begin position="296"/>
        <end position="337"/>
    </location>
</feature>
<dbReference type="EMBL" id="QPFP01000023">
    <property type="protein sequence ID" value="TEB30493.1"/>
    <property type="molecule type" value="Genomic_DNA"/>
</dbReference>
<dbReference type="Proteomes" id="UP000298030">
    <property type="component" value="Unassembled WGS sequence"/>
</dbReference>
<protein>
    <submittedName>
        <fullName evidence="3">Uncharacterized protein</fullName>
    </submittedName>
</protein>
<comment type="caution">
    <text evidence="3">The sequence shown here is derived from an EMBL/GenBank/DDBJ whole genome shotgun (WGS) entry which is preliminary data.</text>
</comment>
<evidence type="ECO:0000256" key="1">
    <source>
        <dbReference type="SAM" id="Coils"/>
    </source>
</evidence>
<gene>
    <name evidence="3" type="ORF">FA13DRAFT_1792473</name>
</gene>
<reference evidence="3 4" key="1">
    <citation type="journal article" date="2019" name="Nat. Ecol. Evol.">
        <title>Megaphylogeny resolves global patterns of mushroom evolution.</title>
        <authorList>
            <person name="Varga T."/>
            <person name="Krizsan K."/>
            <person name="Foldi C."/>
            <person name="Dima B."/>
            <person name="Sanchez-Garcia M."/>
            <person name="Sanchez-Ramirez S."/>
            <person name="Szollosi G.J."/>
            <person name="Szarkandi J.G."/>
            <person name="Papp V."/>
            <person name="Albert L."/>
            <person name="Andreopoulos W."/>
            <person name="Angelini C."/>
            <person name="Antonin V."/>
            <person name="Barry K.W."/>
            <person name="Bougher N.L."/>
            <person name="Buchanan P."/>
            <person name="Buyck B."/>
            <person name="Bense V."/>
            <person name="Catcheside P."/>
            <person name="Chovatia M."/>
            <person name="Cooper J."/>
            <person name="Damon W."/>
            <person name="Desjardin D."/>
            <person name="Finy P."/>
            <person name="Geml J."/>
            <person name="Haridas S."/>
            <person name="Hughes K."/>
            <person name="Justo A."/>
            <person name="Karasinski D."/>
            <person name="Kautmanova I."/>
            <person name="Kiss B."/>
            <person name="Kocsube S."/>
            <person name="Kotiranta H."/>
            <person name="LaButti K.M."/>
            <person name="Lechner B.E."/>
            <person name="Liimatainen K."/>
            <person name="Lipzen A."/>
            <person name="Lukacs Z."/>
            <person name="Mihaltcheva S."/>
            <person name="Morgado L.N."/>
            <person name="Niskanen T."/>
            <person name="Noordeloos M.E."/>
            <person name="Ohm R.A."/>
            <person name="Ortiz-Santana B."/>
            <person name="Ovrebo C."/>
            <person name="Racz N."/>
            <person name="Riley R."/>
            <person name="Savchenko A."/>
            <person name="Shiryaev A."/>
            <person name="Soop K."/>
            <person name="Spirin V."/>
            <person name="Szebenyi C."/>
            <person name="Tomsovsky M."/>
            <person name="Tulloss R.E."/>
            <person name="Uehling J."/>
            <person name="Grigoriev I.V."/>
            <person name="Vagvolgyi C."/>
            <person name="Papp T."/>
            <person name="Martin F.M."/>
            <person name="Miettinen O."/>
            <person name="Hibbett D.S."/>
            <person name="Nagy L.G."/>
        </authorList>
    </citation>
    <scope>NUCLEOTIDE SEQUENCE [LARGE SCALE GENOMIC DNA]</scope>
    <source>
        <strain evidence="3 4">FP101781</strain>
    </source>
</reference>
<evidence type="ECO:0000313" key="4">
    <source>
        <dbReference type="Proteomes" id="UP000298030"/>
    </source>
</evidence>
<dbReference type="Gene3D" id="1.20.1170.10">
    <property type="match status" value="1"/>
</dbReference>
<dbReference type="AlphaFoldDB" id="A0A4Y7T8L2"/>
<keyword evidence="2" id="KW-0472">Membrane</keyword>
<name>A0A4Y7T8L2_COPMI</name>
<proteinExistence type="predicted"/>
<keyword evidence="1" id="KW-0175">Coiled coil</keyword>
<feature type="transmembrane region" description="Helical" evidence="2">
    <location>
        <begin position="272"/>
        <end position="294"/>
    </location>
</feature>
<feature type="transmembrane region" description="Helical" evidence="2">
    <location>
        <begin position="240"/>
        <end position="266"/>
    </location>
</feature>
<keyword evidence="2" id="KW-1133">Transmembrane helix</keyword>